<sequence>MTAIKRISSRDNPFYKSLHKLSSSSRERHAAGQTLLDGPHLLRAFLDSGHRPRHLLLNEQALQEAEIVALLDACADVPQTQFDDALFAQLSELKTPNGLLALIDIPSAGSQAAHSRLALMLEDIQDPGNLGSMLRSAAAAGCDAVFLSPGCADAWSPRVLRAGMGGHFVLDIMQSADLLKVATEFTGKILAASLQAEKSLYDCNLRGKLAFAIGNEGAGLSRGLLDAAQQHFVIPMPGKVESLNAAAATAVCLFEAVRQRQ</sequence>
<dbReference type="InterPro" id="IPR029026">
    <property type="entry name" value="tRNA_m1G_MTases_N"/>
</dbReference>
<dbReference type="SMART" id="SM00967">
    <property type="entry name" value="SpoU_sub_bind"/>
    <property type="match status" value="1"/>
</dbReference>
<dbReference type="Pfam" id="PF22435">
    <property type="entry name" value="MRM3-like_sub_bind"/>
    <property type="match status" value="1"/>
</dbReference>
<dbReference type="Pfam" id="PF00588">
    <property type="entry name" value="SpoU_methylase"/>
    <property type="match status" value="1"/>
</dbReference>
<evidence type="ECO:0000313" key="6">
    <source>
        <dbReference type="Proteomes" id="UP001320326"/>
    </source>
</evidence>
<dbReference type="GO" id="GO:0003723">
    <property type="term" value="F:RNA binding"/>
    <property type="evidence" value="ECO:0007669"/>
    <property type="project" value="InterPro"/>
</dbReference>
<evidence type="ECO:0000256" key="3">
    <source>
        <dbReference type="ARBA" id="ARBA00022679"/>
    </source>
</evidence>
<dbReference type="AlphaFoldDB" id="A0AAN2BYV5"/>
<proteinExistence type="inferred from homology"/>
<dbReference type="Proteomes" id="UP001320326">
    <property type="component" value="Chromosome"/>
</dbReference>
<evidence type="ECO:0000256" key="1">
    <source>
        <dbReference type="ARBA" id="ARBA00007228"/>
    </source>
</evidence>
<dbReference type="CDD" id="cd18095">
    <property type="entry name" value="SpoU-like_rRNA-MTase"/>
    <property type="match status" value="1"/>
</dbReference>
<keyword evidence="6" id="KW-1185">Reference proteome</keyword>
<feature type="domain" description="RNA 2-O ribose methyltransferase substrate binding" evidence="4">
    <location>
        <begin position="35"/>
        <end position="109"/>
    </location>
</feature>
<dbReference type="InterPro" id="IPR029064">
    <property type="entry name" value="Ribosomal_eL30-like_sf"/>
</dbReference>
<keyword evidence="2" id="KW-0489">Methyltransferase</keyword>
<gene>
    <name evidence="5" type="ORF">MIZ01_1334</name>
</gene>
<dbReference type="GO" id="GO:0005737">
    <property type="term" value="C:cytoplasm"/>
    <property type="evidence" value="ECO:0007669"/>
    <property type="project" value="UniProtKB-ARBA"/>
</dbReference>
<dbReference type="InterPro" id="IPR051259">
    <property type="entry name" value="rRNA_Methyltransferase"/>
</dbReference>
<organism evidence="5 6">
    <name type="scientific">Sideroxyarcus emersonii</name>
    <dbReference type="NCBI Taxonomy" id="2764705"/>
    <lineage>
        <taxon>Bacteria</taxon>
        <taxon>Pseudomonadati</taxon>
        <taxon>Pseudomonadota</taxon>
        <taxon>Betaproteobacteria</taxon>
        <taxon>Nitrosomonadales</taxon>
        <taxon>Gallionellaceae</taxon>
        <taxon>Sideroxyarcus</taxon>
    </lineage>
</organism>
<dbReference type="SUPFAM" id="SSF75217">
    <property type="entry name" value="alpha/beta knot"/>
    <property type="match status" value="1"/>
</dbReference>
<reference evidence="5 6" key="1">
    <citation type="journal article" date="2022" name="Int. J. Syst. Evol. Microbiol.">
        <title>&lt;i&gt;Sideroxyarcus emersonii&lt;/i&gt; gen. nov. sp. nov., a neutrophilic, microaerobic iron- and thiosulfate-oxidizing bacterium isolated from iron-rich wetland sediment.</title>
        <authorList>
            <person name="Kato S."/>
            <person name="Itoh T."/>
            <person name="Iino T."/>
            <person name="Ohkuma M."/>
        </authorList>
    </citation>
    <scope>NUCLEOTIDE SEQUENCE [LARGE SCALE GENOMIC DNA]</scope>
    <source>
        <strain evidence="5 6">MIZ01</strain>
    </source>
</reference>
<dbReference type="PANTHER" id="PTHR43191">
    <property type="entry name" value="RRNA METHYLTRANSFERASE 3"/>
    <property type="match status" value="1"/>
</dbReference>
<dbReference type="KEGG" id="seme:MIZ01_1334"/>
<dbReference type="EMBL" id="AP023423">
    <property type="protein sequence ID" value="BCK87550.1"/>
    <property type="molecule type" value="Genomic_DNA"/>
</dbReference>
<accession>A0AAN2BYV5</accession>
<dbReference type="PANTHER" id="PTHR43191:SF2">
    <property type="entry name" value="RRNA METHYLTRANSFERASE 3, MITOCHONDRIAL"/>
    <property type="match status" value="1"/>
</dbReference>
<evidence type="ECO:0000256" key="2">
    <source>
        <dbReference type="ARBA" id="ARBA00022603"/>
    </source>
</evidence>
<dbReference type="InterPro" id="IPR001537">
    <property type="entry name" value="SpoU_MeTrfase"/>
</dbReference>
<dbReference type="RefSeq" id="WP_237248663.1">
    <property type="nucleotide sequence ID" value="NZ_AP023423.1"/>
</dbReference>
<dbReference type="GO" id="GO:0032259">
    <property type="term" value="P:methylation"/>
    <property type="evidence" value="ECO:0007669"/>
    <property type="project" value="UniProtKB-KW"/>
</dbReference>
<dbReference type="Gene3D" id="3.40.1280.10">
    <property type="match status" value="1"/>
</dbReference>
<dbReference type="InterPro" id="IPR053888">
    <property type="entry name" value="MRM3-like_sub_bind"/>
</dbReference>
<dbReference type="Gene3D" id="3.30.1330.30">
    <property type="match status" value="1"/>
</dbReference>
<keyword evidence="3" id="KW-0808">Transferase</keyword>
<evidence type="ECO:0000259" key="4">
    <source>
        <dbReference type="SMART" id="SM00967"/>
    </source>
</evidence>
<dbReference type="SUPFAM" id="SSF55315">
    <property type="entry name" value="L30e-like"/>
    <property type="match status" value="1"/>
</dbReference>
<evidence type="ECO:0000313" key="5">
    <source>
        <dbReference type="EMBL" id="BCK87550.1"/>
    </source>
</evidence>
<protein>
    <submittedName>
        <fullName evidence="5">23S rRNA (Guanosine-2'-O-)-methyltransferase RlmB</fullName>
    </submittedName>
</protein>
<dbReference type="InterPro" id="IPR013123">
    <property type="entry name" value="SpoU_subst-bd"/>
</dbReference>
<name>A0AAN2BYV5_9PROT</name>
<comment type="similarity">
    <text evidence="1">Belongs to the class IV-like SAM-binding methyltransferase superfamily. RNA methyltransferase TrmH family.</text>
</comment>
<dbReference type="GO" id="GO:0008173">
    <property type="term" value="F:RNA methyltransferase activity"/>
    <property type="evidence" value="ECO:0007669"/>
    <property type="project" value="InterPro"/>
</dbReference>
<dbReference type="InterPro" id="IPR029028">
    <property type="entry name" value="Alpha/beta_knot_MTases"/>
</dbReference>
<dbReference type="GO" id="GO:0006396">
    <property type="term" value="P:RNA processing"/>
    <property type="evidence" value="ECO:0007669"/>
    <property type="project" value="InterPro"/>
</dbReference>